<dbReference type="InterPro" id="IPR013830">
    <property type="entry name" value="SGNH_hydro"/>
</dbReference>
<gene>
    <name evidence="3" type="ORF">C1I63_18255</name>
</gene>
<comment type="caution">
    <text evidence="3">The sequence shown here is derived from an EMBL/GenBank/DDBJ whole genome shotgun (WGS) entry which is preliminary data.</text>
</comment>
<feature type="domain" description="SGNH hydrolase-type esterase" evidence="2">
    <location>
        <begin position="11"/>
        <end position="183"/>
    </location>
</feature>
<protein>
    <submittedName>
        <fullName evidence="3">GDSL family lipase</fullName>
    </submittedName>
</protein>
<dbReference type="Proteomes" id="UP000241085">
    <property type="component" value="Unassembled WGS sequence"/>
</dbReference>
<feature type="region of interest" description="Disordered" evidence="1">
    <location>
        <begin position="230"/>
        <end position="266"/>
    </location>
</feature>
<sequence length="266" mass="29148">MMSRAFASYAAIGDSFAEGLGGDRPDGSHRGWADLVAHGLVHASTTTVTHANLAIRGKLLDPLLAEQLEPAITLRPELLSISGGNNDIIRPTVSITANLARLEVAIDRAVESGIHVVFVTVANMTRHLPLGHVIETRGDRFALGIQKWDGKDNVTVVDNWFDETLYDLRFWAPDRLHLNTAGHLHAARKIPAALGVEVQQTLDPVVEELRHRSSGVYWRELVQPWIGRRVTGRSSGDGRRPKSPTMQPVVTRAGATTTGEIESWEI</sequence>
<reference evidence="3 4" key="1">
    <citation type="submission" date="2018-03" db="EMBL/GenBank/DDBJ databases">
        <title>Bacteriophage NCPPB3778 and a type I-E CRISPR drive the evolution of the US Biological Select Agent, Rathayibacter toxicus.</title>
        <authorList>
            <person name="Davis E.W.II."/>
            <person name="Tabima J.F."/>
            <person name="Weisberg A.J."/>
            <person name="Dantas Lopes L."/>
            <person name="Wiseman M.S."/>
            <person name="Wiseman M.S."/>
            <person name="Pupko T."/>
            <person name="Belcher M.S."/>
            <person name="Sechler A.J."/>
            <person name="Tancos M.A."/>
            <person name="Schroeder B.K."/>
            <person name="Murray T.D."/>
            <person name="Luster D.G."/>
            <person name="Schneider W.L."/>
            <person name="Rogers E."/>
            <person name="Andreote F.D."/>
            <person name="Grunwald N.J."/>
            <person name="Putnam M.L."/>
            <person name="Chang J.H."/>
        </authorList>
    </citation>
    <scope>NUCLEOTIDE SEQUENCE [LARGE SCALE GENOMIC DNA]</scope>
    <source>
        <strain evidence="3 4">DSM 15933</strain>
    </source>
</reference>
<dbReference type="PANTHER" id="PTHR43784:SF2">
    <property type="entry name" value="GDSL-LIKE LIPASE_ACYLHYDROLASE, PUTATIVE (AFU_ORTHOLOGUE AFUA_2G00820)-RELATED"/>
    <property type="match status" value="1"/>
</dbReference>
<evidence type="ECO:0000259" key="2">
    <source>
        <dbReference type="Pfam" id="PF13472"/>
    </source>
</evidence>
<proteinExistence type="predicted"/>
<dbReference type="InterPro" id="IPR036514">
    <property type="entry name" value="SGNH_hydro_sf"/>
</dbReference>
<accession>A0A2T4UPA9</accession>
<dbReference type="SUPFAM" id="SSF52266">
    <property type="entry name" value="SGNH hydrolase"/>
    <property type="match status" value="1"/>
</dbReference>
<feature type="compositionally biased region" description="Polar residues" evidence="1">
    <location>
        <begin position="244"/>
        <end position="260"/>
    </location>
</feature>
<dbReference type="AlphaFoldDB" id="A0A2T4UPA9"/>
<dbReference type="PANTHER" id="PTHR43784">
    <property type="entry name" value="GDSL-LIKE LIPASE/ACYLHYDROLASE, PUTATIVE (AFU_ORTHOLOGUE AFUA_2G00820)-RELATED"/>
    <property type="match status" value="1"/>
</dbReference>
<name>A0A2T4UPA9_9MICO</name>
<dbReference type="Pfam" id="PF13472">
    <property type="entry name" value="Lipase_GDSL_2"/>
    <property type="match status" value="1"/>
</dbReference>
<dbReference type="CDD" id="cd01832">
    <property type="entry name" value="SGNH_hydrolase_like_1"/>
    <property type="match status" value="1"/>
</dbReference>
<dbReference type="Gene3D" id="3.40.50.1110">
    <property type="entry name" value="SGNH hydrolase"/>
    <property type="match status" value="1"/>
</dbReference>
<evidence type="ECO:0000256" key="1">
    <source>
        <dbReference type="SAM" id="MobiDB-lite"/>
    </source>
</evidence>
<dbReference type="EMBL" id="PZPL01000002">
    <property type="protein sequence ID" value="PTL71375.1"/>
    <property type="molecule type" value="Genomic_DNA"/>
</dbReference>
<dbReference type="InterPro" id="IPR053140">
    <property type="entry name" value="GDSL_Rv0518-like"/>
</dbReference>
<evidence type="ECO:0000313" key="3">
    <source>
        <dbReference type="EMBL" id="PTL71375.1"/>
    </source>
</evidence>
<evidence type="ECO:0000313" key="4">
    <source>
        <dbReference type="Proteomes" id="UP000241085"/>
    </source>
</evidence>
<organism evidence="3 4">
    <name type="scientific">Rathayibacter caricis DSM 15933</name>
    <dbReference type="NCBI Taxonomy" id="1328867"/>
    <lineage>
        <taxon>Bacteria</taxon>
        <taxon>Bacillati</taxon>
        <taxon>Actinomycetota</taxon>
        <taxon>Actinomycetes</taxon>
        <taxon>Micrococcales</taxon>
        <taxon>Microbacteriaceae</taxon>
        <taxon>Rathayibacter</taxon>
    </lineage>
</organism>
<keyword evidence="4" id="KW-1185">Reference proteome</keyword>